<keyword evidence="1 2" id="KW-0732">Signal</keyword>
<dbReference type="RefSeq" id="WP_237876058.1">
    <property type="nucleotide sequence ID" value="NZ_JAKLTR010000020.1"/>
</dbReference>
<gene>
    <name evidence="4" type="ORF">LZZ85_23910</name>
</gene>
<feature type="signal peptide" evidence="2">
    <location>
        <begin position="1"/>
        <end position="19"/>
    </location>
</feature>
<dbReference type="EMBL" id="JAKLTR010000020">
    <property type="protein sequence ID" value="MCG2617364.1"/>
    <property type="molecule type" value="Genomic_DNA"/>
</dbReference>
<comment type="caution">
    <text evidence="4">The sequence shown here is derived from an EMBL/GenBank/DDBJ whole genome shotgun (WGS) entry which is preliminary data.</text>
</comment>
<sequence length="179" mass="18886">MRKLFLTIAIIIITLTTHAQKGNNSIGFGADVGIPLGDFGDICTVGFGGYAKGLLGIGNAGQVSLTTGYTVYNVKSDLRQMLGVDKSSVRIIPVLLGYRHNMKGVYLEPQLGLGIFSAKASVGNVSATNSESSFAWGFGGGYAWQNGVDLGVNFSGAAKDGSSDSWISFRLGYNISFRK</sequence>
<keyword evidence="5" id="KW-1185">Reference proteome</keyword>
<dbReference type="Proteomes" id="UP001165367">
    <property type="component" value="Unassembled WGS sequence"/>
</dbReference>
<protein>
    <recommendedName>
        <fullName evidence="3">Outer membrane protein beta-barrel domain-containing protein</fullName>
    </recommendedName>
</protein>
<dbReference type="InterPro" id="IPR027385">
    <property type="entry name" value="Beta-barrel_OMP"/>
</dbReference>
<proteinExistence type="predicted"/>
<evidence type="ECO:0000313" key="5">
    <source>
        <dbReference type="Proteomes" id="UP001165367"/>
    </source>
</evidence>
<organism evidence="4 5">
    <name type="scientific">Terrimonas ginsenosidimutans</name>
    <dbReference type="NCBI Taxonomy" id="2908004"/>
    <lineage>
        <taxon>Bacteria</taxon>
        <taxon>Pseudomonadati</taxon>
        <taxon>Bacteroidota</taxon>
        <taxon>Chitinophagia</taxon>
        <taxon>Chitinophagales</taxon>
        <taxon>Chitinophagaceae</taxon>
        <taxon>Terrimonas</taxon>
    </lineage>
</organism>
<name>A0ABS9KYS1_9BACT</name>
<dbReference type="SUPFAM" id="SSF56925">
    <property type="entry name" value="OMPA-like"/>
    <property type="match status" value="1"/>
</dbReference>
<dbReference type="InterPro" id="IPR011250">
    <property type="entry name" value="OMP/PagP_B-barrel"/>
</dbReference>
<feature type="chain" id="PRO_5046348689" description="Outer membrane protein beta-barrel domain-containing protein" evidence="2">
    <location>
        <begin position="20"/>
        <end position="179"/>
    </location>
</feature>
<accession>A0ABS9KYS1</accession>
<evidence type="ECO:0000256" key="2">
    <source>
        <dbReference type="SAM" id="SignalP"/>
    </source>
</evidence>
<reference evidence="4" key="1">
    <citation type="submission" date="2022-01" db="EMBL/GenBank/DDBJ databases">
        <authorList>
            <person name="Jo J.-H."/>
            <person name="Im W.-T."/>
        </authorList>
    </citation>
    <scope>NUCLEOTIDE SEQUENCE</scope>
    <source>
        <strain evidence="4">NA20</strain>
    </source>
</reference>
<feature type="domain" description="Outer membrane protein beta-barrel" evidence="3">
    <location>
        <begin position="11"/>
        <end position="173"/>
    </location>
</feature>
<evidence type="ECO:0000259" key="3">
    <source>
        <dbReference type="Pfam" id="PF13505"/>
    </source>
</evidence>
<dbReference type="Pfam" id="PF13505">
    <property type="entry name" value="OMP_b-brl"/>
    <property type="match status" value="1"/>
</dbReference>
<evidence type="ECO:0000256" key="1">
    <source>
        <dbReference type="ARBA" id="ARBA00022729"/>
    </source>
</evidence>
<evidence type="ECO:0000313" key="4">
    <source>
        <dbReference type="EMBL" id="MCG2617364.1"/>
    </source>
</evidence>